<keyword evidence="3" id="KW-1185">Reference proteome</keyword>
<protein>
    <recommendedName>
        <fullName evidence="4">DUF5658 domain-containing protein</fullName>
    </recommendedName>
</protein>
<dbReference type="Proteomes" id="UP000199126">
    <property type="component" value="Unassembled WGS sequence"/>
</dbReference>
<organism evidence="2 3">
    <name type="scientific">Halogranum amylolyticum</name>
    <dbReference type="NCBI Taxonomy" id="660520"/>
    <lineage>
        <taxon>Archaea</taxon>
        <taxon>Methanobacteriati</taxon>
        <taxon>Methanobacteriota</taxon>
        <taxon>Stenosarchaea group</taxon>
        <taxon>Halobacteria</taxon>
        <taxon>Halobacteriales</taxon>
        <taxon>Haloferacaceae</taxon>
    </lineage>
</organism>
<accession>A0A1H8SMQ8</accession>
<reference evidence="3" key="1">
    <citation type="submission" date="2016-10" db="EMBL/GenBank/DDBJ databases">
        <authorList>
            <person name="Varghese N."/>
            <person name="Submissions S."/>
        </authorList>
    </citation>
    <scope>NUCLEOTIDE SEQUENCE [LARGE SCALE GENOMIC DNA]</scope>
    <source>
        <strain evidence="3">CGMCC 1.10121</strain>
    </source>
</reference>
<evidence type="ECO:0000313" key="3">
    <source>
        <dbReference type="Proteomes" id="UP000199126"/>
    </source>
</evidence>
<gene>
    <name evidence="2" type="ORF">SAMN04487948_105189</name>
</gene>
<name>A0A1H8SMQ8_9EURY</name>
<sequence>MTDLATPSRSGVDPTSTGTVETCIARGARRATRYEAALWTLALLTLALDVVTTTYGLRLGLAEMNPLVNALLPTFGLFGTFSVLKGSALLVGVTAWWLMPSAFRGVVPLGLSLPWAVAGVSNTALLVTLHL</sequence>
<dbReference type="EMBL" id="FODV01000005">
    <property type="protein sequence ID" value="SEO79588.1"/>
    <property type="molecule type" value="Genomic_DNA"/>
</dbReference>
<evidence type="ECO:0000313" key="2">
    <source>
        <dbReference type="EMBL" id="SEO79588.1"/>
    </source>
</evidence>
<evidence type="ECO:0000256" key="1">
    <source>
        <dbReference type="SAM" id="Phobius"/>
    </source>
</evidence>
<evidence type="ECO:0008006" key="4">
    <source>
        <dbReference type="Google" id="ProtNLM"/>
    </source>
</evidence>
<keyword evidence="1" id="KW-1133">Transmembrane helix</keyword>
<dbReference type="AlphaFoldDB" id="A0A1H8SMQ8"/>
<keyword evidence="1" id="KW-0812">Transmembrane</keyword>
<feature type="transmembrane region" description="Helical" evidence="1">
    <location>
        <begin position="77"/>
        <end position="99"/>
    </location>
</feature>
<feature type="transmembrane region" description="Helical" evidence="1">
    <location>
        <begin position="36"/>
        <end position="57"/>
    </location>
</feature>
<proteinExistence type="predicted"/>
<feature type="transmembrane region" description="Helical" evidence="1">
    <location>
        <begin position="106"/>
        <end position="129"/>
    </location>
</feature>
<keyword evidence="1" id="KW-0472">Membrane</keyword>